<evidence type="ECO:0000313" key="4">
    <source>
        <dbReference type="Proteomes" id="UP001168478"/>
    </source>
</evidence>
<gene>
    <name evidence="1" type="ORF">QVN81_11860</name>
    <name evidence="2" type="ORF">QVN84_11190</name>
</gene>
<dbReference type="EMBL" id="JAUEIF010000011">
    <property type="protein sequence ID" value="MDN0026077.1"/>
    <property type="molecule type" value="Genomic_DNA"/>
</dbReference>
<comment type="caution">
    <text evidence="2">The sequence shown here is derived from an EMBL/GenBank/DDBJ whole genome shotgun (WGS) entry which is preliminary data.</text>
</comment>
<keyword evidence="3" id="KW-1185">Reference proteome</keyword>
<dbReference type="Proteomes" id="UP001168478">
    <property type="component" value="Unassembled WGS sequence"/>
</dbReference>
<evidence type="ECO:0000313" key="1">
    <source>
        <dbReference type="EMBL" id="MDN0023705.1"/>
    </source>
</evidence>
<sequence>MRHIFVYIYIIGITAMMPLSATGHVGYDSDVNDNSPAGGSPSSSLSLARKTRSGIIVLGSGKDVRAFEPYGGGHDNGEKYANAVNRYKQTFGSDVNVYCMVIPTAVEYYCPDSIRSWTHDERSAIDGIFSHLSDSVVKVDIYDVLAAHKTENIYSRTDHHWAPLGAYYAAGCFAGKAGLAFRDLSSYDSVVVRNYVGTMYTFSKDMAVKNAPEDFVYYVPRGVDYKTTYIKYRLGRNRRVTGESKPVDDSFFLRYNDGSPSAYCTFMGGDSRTVKVCTSTKNGRRLLIMKDSYGNALPGYLFYSFEEIHIIDFRYFRNSVTEYVRRNGISDMLFANNIFHASLESTSNAYLRIM</sequence>
<dbReference type="EMBL" id="JAUEIE010000017">
    <property type="protein sequence ID" value="MDN0023705.1"/>
    <property type="molecule type" value="Genomic_DNA"/>
</dbReference>
<dbReference type="Pfam" id="PF14286">
    <property type="entry name" value="DHHW"/>
    <property type="match status" value="1"/>
</dbReference>
<dbReference type="Proteomes" id="UP001167831">
    <property type="component" value="Unassembled WGS sequence"/>
</dbReference>
<evidence type="ECO:0000313" key="3">
    <source>
        <dbReference type="Proteomes" id="UP001167831"/>
    </source>
</evidence>
<reference evidence="2" key="2">
    <citation type="submission" date="2023-08" db="EMBL/GenBank/DDBJ databases">
        <title>Identification and characterization of horizontal gene transfer across gut microbiota members of farm animals based on homology search.</title>
        <authorList>
            <person name="Schwarzerova J."/>
            <person name="Nykrynova M."/>
            <person name="Jureckova K."/>
            <person name="Cejkova D."/>
            <person name="Rychlik I."/>
        </authorList>
    </citation>
    <scope>NUCLEOTIDE SEQUENCE</scope>
    <source>
        <strain evidence="2">ET15</strain>
        <strain evidence="1">ET37</strain>
    </source>
</reference>
<dbReference type="RefSeq" id="WP_289826181.1">
    <property type="nucleotide sequence ID" value="NZ_JAUEIE010000017.1"/>
</dbReference>
<protein>
    <submittedName>
        <fullName evidence="2">DHHW family protein</fullName>
    </submittedName>
</protein>
<dbReference type="InterPro" id="IPR025945">
    <property type="entry name" value="DHHW"/>
</dbReference>
<organism evidence="2 4">
    <name type="scientific">Leyella lascolaii</name>
    <dbReference type="NCBI Taxonomy" id="1776379"/>
    <lineage>
        <taxon>Bacteria</taxon>
        <taxon>Pseudomonadati</taxon>
        <taxon>Bacteroidota</taxon>
        <taxon>Bacteroidia</taxon>
        <taxon>Bacteroidales</taxon>
        <taxon>Prevotellaceae</taxon>
        <taxon>Leyella</taxon>
    </lineage>
</organism>
<evidence type="ECO:0000313" key="2">
    <source>
        <dbReference type="EMBL" id="MDN0026077.1"/>
    </source>
</evidence>
<name>A0AAW7JMP3_9BACT</name>
<proteinExistence type="predicted"/>
<accession>A0AAW7JMP3</accession>
<dbReference type="AlphaFoldDB" id="A0AAW7JMP3"/>
<reference evidence="2" key="1">
    <citation type="submission" date="2023-06" db="EMBL/GenBank/DDBJ databases">
        <authorList>
            <person name="Zeman M."/>
            <person name="Kubasova T."/>
            <person name="Jahodarova E."/>
            <person name="Nykrynova M."/>
            <person name="Rychlik I."/>
        </authorList>
    </citation>
    <scope>NUCLEOTIDE SEQUENCE</scope>
    <source>
        <strain evidence="2">ET15</strain>
        <strain evidence="1">ET37</strain>
    </source>
</reference>